<name>A0AA40A3X2_9PEZI</name>
<dbReference type="AlphaFoldDB" id="A0AA40A3X2"/>
<sequence>MRTFTTLLLVAVTATATAALTAPSPAVSIKRDGCQYDCDCASGQSAKCCEASGGNLGGNGLVDVWLFDGVVEEWNW</sequence>
<comment type="caution">
    <text evidence="2">The sequence shown here is derived from an EMBL/GenBank/DDBJ whole genome shotgun (WGS) entry which is preliminary data.</text>
</comment>
<evidence type="ECO:0000256" key="1">
    <source>
        <dbReference type="SAM" id="SignalP"/>
    </source>
</evidence>
<gene>
    <name evidence="2" type="ORF">B0T21DRAFT_416140</name>
</gene>
<organism evidence="2 3">
    <name type="scientific">Apiosordaria backusii</name>
    <dbReference type="NCBI Taxonomy" id="314023"/>
    <lineage>
        <taxon>Eukaryota</taxon>
        <taxon>Fungi</taxon>
        <taxon>Dikarya</taxon>
        <taxon>Ascomycota</taxon>
        <taxon>Pezizomycotina</taxon>
        <taxon>Sordariomycetes</taxon>
        <taxon>Sordariomycetidae</taxon>
        <taxon>Sordariales</taxon>
        <taxon>Lasiosphaeriaceae</taxon>
        <taxon>Apiosordaria</taxon>
    </lineage>
</organism>
<feature type="chain" id="PRO_5041303098" evidence="1">
    <location>
        <begin position="20"/>
        <end position="76"/>
    </location>
</feature>
<keyword evidence="3" id="KW-1185">Reference proteome</keyword>
<protein>
    <submittedName>
        <fullName evidence="2">Uncharacterized protein</fullName>
    </submittedName>
</protein>
<accession>A0AA40A3X2</accession>
<dbReference type="Proteomes" id="UP001172159">
    <property type="component" value="Unassembled WGS sequence"/>
</dbReference>
<proteinExistence type="predicted"/>
<keyword evidence="1" id="KW-0732">Signal</keyword>
<evidence type="ECO:0000313" key="2">
    <source>
        <dbReference type="EMBL" id="KAK0708744.1"/>
    </source>
</evidence>
<feature type="signal peptide" evidence="1">
    <location>
        <begin position="1"/>
        <end position="19"/>
    </location>
</feature>
<evidence type="ECO:0000313" key="3">
    <source>
        <dbReference type="Proteomes" id="UP001172159"/>
    </source>
</evidence>
<reference evidence="2" key="1">
    <citation type="submission" date="2023-06" db="EMBL/GenBank/DDBJ databases">
        <title>Genome-scale phylogeny and comparative genomics of the fungal order Sordariales.</title>
        <authorList>
            <consortium name="Lawrence Berkeley National Laboratory"/>
            <person name="Hensen N."/>
            <person name="Bonometti L."/>
            <person name="Westerberg I."/>
            <person name="Brannstrom I.O."/>
            <person name="Guillou S."/>
            <person name="Cros-Aarteil S."/>
            <person name="Calhoun S."/>
            <person name="Haridas S."/>
            <person name="Kuo A."/>
            <person name="Mondo S."/>
            <person name="Pangilinan J."/>
            <person name="Riley R."/>
            <person name="Labutti K."/>
            <person name="Andreopoulos B."/>
            <person name="Lipzen A."/>
            <person name="Chen C."/>
            <person name="Yanf M."/>
            <person name="Daum C."/>
            <person name="Ng V."/>
            <person name="Clum A."/>
            <person name="Steindorff A."/>
            <person name="Ohm R."/>
            <person name="Martin F."/>
            <person name="Silar P."/>
            <person name="Natvig D."/>
            <person name="Lalanne C."/>
            <person name="Gautier V."/>
            <person name="Ament-Velasquez S.L."/>
            <person name="Kruys A."/>
            <person name="Hutchinson M.I."/>
            <person name="Powell A.J."/>
            <person name="Barry K."/>
            <person name="Miller A.N."/>
            <person name="Grigoriev I.V."/>
            <person name="Debuchy R."/>
            <person name="Gladieux P."/>
            <person name="Thoren M.H."/>
            <person name="Johannesson H."/>
        </authorList>
    </citation>
    <scope>NUCLEOTIDE SEQUENCE</scope>
    <source>
        <strain evidence="2">CBS 540.89</strain>
    </source>
</reference>
<dbReference type="EMBL" id="JAUKTV010000018">
    <property type="protein sequence ID" value="KAK0708744.1"/>
    <property type="molecule type" value="Genomic_DNA"/>
</dbReference>